<dbReference type="OrthoDB" id="9780707at2"/>
<dbReference type="PANTHER" id="PTHR36925:SF1">
    <property type="entry name" value="COBALT-PRECORRIN-6A REDUCTASE"/>
    <property type="match status" value="1"/>
</dbReference>
<dbReference type="GO" id="GO:0009236">
    <property type="term" value="P:cobalamin biosynthetic process"/>
    <property type="evidence" value="ECO:0007669"/>
    <property type="project" value="UniProtKB-UniPathway"/>
</dbReference>
<dbReference type="RefSeq" id="WP_108021639.1">
    <property type="nucleotide sequence ID" value="NZ_QBKR01000002.1"/>
</dbReference>
<comment type="caution">
    <text evidence="4">The sequence shown here is derived from an EMBL/GenBank/DDBJ whole genome shotgun (WGS) entry which is preliminary data.</text>
</comment>
<dbReference type="AlphaFoldDB" id="A0A2T6C8C7"/>
<dbReference type="PROSITE" id="PS51014">
    <property type="entry name" value="COBK_CBIJ"/>
    <property type="match status" value="1"/>
</dbReference>
<gene>
    <name evidence="4" type="ORF">C8P63_10260</name>
</gene>
<dbReference type="UniPathway" id="UPA00148"/>
<dbReference type="PANTHER" id="PTHR36925">
    <property type="entry name" value="COBALT-PRECORRIN-6A REDUCTASE"/>
    <property type="match status" value="1"/>
</dbReference>
<keyword evidence="3" id="KW-0560">Oxidoreductase</keyword>
<proteinExistence type="predicted"/>
<evidence type="ECO:0000313" key="4">
    <source>
        <dbReference type="EMBL" id="PTX64567.1"/>
    </source>
</evidence>
<comment type="pathway">
    <text evidence="1">Cofactor biosynthesis; adenosylcobalamin biosynthesis.</text>
</comment>
<evidence type="ECO:0000256" key="1">
    <source>
        <dbReference type="ARBA" id="ARBA00004953"/>
    </source>
</evidence>
<evidence type="ECO:0000256" key="3">
    <source>
        <dbReference type="ARBA" id="ARBA00023002"/>
    </source>
</evidence>
<organism evidence="4 5">
    <name type="scientific">Melghirimyces profundicolus</name>
    <dbReference type="NCBI Taxonomy" id="1242148"/>
    <lineage>
        <taxon>Bacteria</taxon>
        <taxon>Bacillati</taxon>
        <taxon>Bacillota</taxon>
        <taxon>Bacilli</taxon>
        <taxon>Bacillales</taxon>
        <taxon>Thermoactinomycetaceae</taxon>
        <taxon>Melghirimyces</taxon>
    </lineage>
</organism>
<keyword evidence="2" id="KW-0169">Cobalamin biosynthesis</keyword>
<evidence type="ECO:0000256" key="2">
    <source>
        <dbReference type="ARBA" id="ARBA00022573"/>
    </source>
</evidence>
<evidence type="ECO:0000313" key="5">
    <source>
        <dbReference type="Proteomes" id="UP000244240"/>
    </source>
</evidence>
<dbReference type="GO" id="GO:0016994">
    <property type="term" value="F:precorrin-6A reductase activity"/>
    <property type="evidence" value="ECO:0007669"/>
    <property type="project" value="InterPro"/>
</dbReference>
<dbReference type="Proteomes" id="UP000244240">
    <property type="component" value="Unassembled WGS sequence"/>
</dbReference>
<keyword evidence="5" id="KW-1185">Reference proteome</keyword>
<sequence length="260" mass="28623">MILVLAGTGEAYDLVRRLYACRLSLEVSTVTDHAARVYRREHIPVRTGRLDRCGLLKWIRKKGGRLLVDATHPFAEKAHFAVRDAARAAGIPCYRLERPPLNLADGFGLHRVSSDREAASLAARLGGTVFLTTGSKGLPVYARRLSKAPGVRLVVRLLPTVENLRLCDQWEIDQSNIVAMQGPFGRGIDAAMLRHFSADVLITKESGGLAWIREKIEDALAAGLQVVVVERPPLPEGMRVFHDCSQLVRSVQEQVGIPHG</sequence>
<dbReference type="InterPro" id="IPR003723">
    <property type="entry name" value="Precorrin-6x_reduct"/>
</dbReference>
<reference evidence="4 5" key="1">
    <citation type="submission" date="2018-04" db="EMBL/GenBank/DDBJ databases">
        <title>Genomic Encyclopedia of Archaeal and Bacterial Type Strains, Phase II (KMG-II): from individual species to whole genera.</title>
        <authorList>
            <person name="Goeker M."/>
        </authorList>
    </citation>
    <scope>NUCLEOTIDE SEQUENCE [LARGE SCALE GENOMIC DNA]</scope>
    <source>
        <strain evidence="4 5">DSM 45787</strain>
    </source>
</reference>
<name>A0A2T6C8C7_9BACL</name>
<dbReference type="EMBL" id="QBKR01000002">
    <property type="protein sequence ID" value="PTX64567.1"/>
    <property type="molecule type" value="Genomic_DNA"/>
</dbReference>
<dbReference type="Pfam" id="PF02571">
    <property type="entry name" value="CbiJ"/>
    <property type="match status" value="1"/>
</dbReference>
<accession>A0A2T6C8C7</accession>
<dbReference type="NCBIfam" id="TIGR00715">
    <property type="entry name" value="precor6x_red"/>
    <property type="match status" value="1"/>
</dbReference>
<protein>
    <submittedName>
        <fullName evidence="4">Precorrin-6A/cobalt-precorrin-6A reductase</fullName>
    </submittedName>
</protein>